<dbReference type="Gene3D" id="1.25.40.10">
    <property type="entry name" value="Tetratricopeptide repeat domain"/>
    <property type="match status" value="2"/>
</dbReference>
<dbReference type="InterPro" id="IPR019734">
    <property type="entry name" value="TPR_rpt"/>
</dbReference>
<feature type="signal peptide" evidence="4">
    <location>
        <begin position="1"/>
        <end position="28"/>
    </location>
</feature>
<evidence type="ECO:0000256" key="2">
    <source>
        <dbReference type="SAM" id="Coils"/>
    </source>
</evidence>
<dbReference type="PROSITE" id="PS50005">
    <property type="entry name" value="TPR"/>
    <property type="match status" value="1"/>
</dbReference>
<dbReference type="EMBL" id="FOMX01000003">
    <property type="protein sequence ID" value="SFD70253.1"/>
    <property type="molecule type" value="Genomic_DNA"/>
</dbReference>
<gene>
    <name evidence="5" type="ORF">SAMN02745121_01251</name>
</gene>
<feature type="compositionally biased region" description="Pro residues" evidence="3">
    <location>
        <begin position="28"/>
        <end position="56"/>
    </location>
</feature>
<sequence>MKSLRQLTSTTLLSLCATWALYAAPAVAGPPPPPPAKGSPAVPPPSGGPAVPPPSGGPVVAPSNPDGAATGVLAEAEDKYKAEDYQGAAVIFHAVASGKTPGDKSRAQFWLGKSLYKLQYYAVSLAVFSEIVTAGPSHPYHKLTLPWLASLSRELPEGAGVLEKVGTYKATELEDSAFDEVRDELYYLLGRFNYQKGDLGQAIALLGQVPDNSDYYIPAQFFLGVAETREFHGPQAVEAFKNVLRKNIALKELWAKDKKKRKKEAKAKAKLAKKNKKKQLAGEVEELSFEEEMQRYEERANLALGYIFYQVGKYDTALKYYDKIPLESPYWLDSILASSWTEFRLVEVEPEQANIHYQRTLGYIHTLNAPFFYDYLYPESIILKAVTYYFNCRYQPAKLAIEEFNRKYPKTRDDLKDLLAKAPEDFALFDLSVKIRNSESKLDPFVEEVAQKSLQDKTLEKNYAFVNELVREQGQLEDAKSDFKGSPLAEQITETLDGLLSLGKESTGALARNRLMQQIQQINDLEREAIKIEYEILNRIKAGDSGAATERRPVRPKVDSEHEIYNYNGEYWKDELGYYNYKVTSRCKEE</sequence>
<feature type="repeat" description="TPR" evidence="1">
    <location>
        <begin position="298"/>
        <end position="331"/>
    </location>
</feature>
<keyword evidence="6" id="KW-1185">Reference proteome</keyword>
<name>A0A1I1UNA2_9BACT</name>
<evidence type="ECO:0000256" key="3">
    <source>
        <dbReference type="SAM" id="MobiDB-lite"/>
    </source>
</evidence>
<dbReference type="STRING" id="54.SAMN02745121_01251"/>
<dbReference type="AlphaFoldDB" id="A0A1I1UNA2"/>
<dbReference type="Pfam" id="PF13432">
    <property type="entry name" value="TPR_16"/>
    <property type="match status" value="1"/>
</dbReference>
<keyword evidence="2" id="KW-0175">Coiled coil</keyword>
<feature type="chain" id="PRO_5011532159" evidence="4">
    <location>
        <begin position="29"/>
        <end position="590"/>
    </location>
</feature>
<evidence type="ECO:0000313" key="6">
    <source>
        <dbReference type="Proteomes" id="UP000199400"/>
    </source>
</evidence>
<proteinExistence type="predicted"/>
<evidence type="ECO:0000256" key="1">
    <source>
        <dbReference type="PROSITE-ProRule" id="PRU00339"/>
    </source>
</evidence>
<organism evidence="5 6">
    <name type="scientific">Nannocystis exedens</name>
    <dbReference type="NCBI Taxonomy" id="54"/>
    <lineage>
        <taxon>Bacteria</taxon>
        <taxon>Pseudomonadati</taxon>
        <taxon>Myxococcota</taxon>
        <taxon>Polyangia</taxon>
        <taxon>Nannocystales</taxon>
        <taxon>Nannocystaceae</taxon>
        <taxon>Nannocystis</taxon>
    </lineage>
</organism>
<dbReference type="OrthoDB" id="5482456at2"/>
<dbReference type="InterPro" id="IPR011990">
    <property type="entry name" value="TPR-like_helical_dom_sf"/>
</dbReference>
<reference evidence="6" key="1">
    <citation type="submission" date="2016-10" db="EMBL/GenBank/DDBJ databases">
        <authorList>
            <person name="Varghese N."/>
            <person name="Submissions S."/>
        </authorList>
    </citation>
    <scope>NUCLEOTIDE SEQUENCE [LARGE SCALE GENOMIC DNA]</scope>
    <source>
        <strain evidence="6">ATCC 25963</strain>
    </source>
</reference>
<evidence type="ECO:0000313" key="5">
    <source>
        <dbReference type="EMBL" id="SFD70253.1"/>
    </source>
</evidence>
<accession>A0A1I1UNA2</accession>
<feature type="coiled-coil region" evidence="2">
    <location>
        <begin position="508"/>
        <end position="535"/>
    </location>
</feature>
<keyword evidence="4" id="KW-0732">Signal</keyword>
<protein>
    <submittedName>
        <fullName evidence="5">Tetratricopeptide repeat-containing protein</fullName>
    </submittedName>
</protein>
<keyword evidence="1" id="KW-0802">TPR repeat</keyword>
<feature type="region of interest" description="Disordered" evidence="3">
    <location>
        <begin position="28"/>
        <end position="68"/>
    </location>
</feature>
<dbReference type="Proteomes" id="UP000199400">
    <property type="component" value="Unassembled WGS sequence"/>
</dbReference>
<dbReference type="SUPFAM" id="SSF48452">
    <property type="entry name" value="TPR-like"/>
    <property type="match status" value="1"/>
</dbReference>
<evidence type="ECO:0000256" key="4">
    <source>
        <dbReference type="SAM" id="SignalP"/>
    </source>
</evidence>